<gene>
    <name evidence="2" type="ORF">SAMN05660649_02912</name>
</gene>
<organism evidence="2 3">
    <name type="scientific">Desulfotruncus arcticus DSM 17038</name>
    <dbReference type="NCBI Taxonomy" id="1121424"/>
    <lineage>
        <taxon>Bacteria</taxon>
        <taxon>Bacillati</taxon>
        <taxon>Bacillota</taxon>
        <taxon>Clostridia</taxon>
        <taxon>Eubacteriales</taxon>
        <taxon>Desulfallaceae</taxon>
        <taxon>Desulfotruncus</taxon>
    </lineage>
</organism>
<keyword evidence="3" id="KW-1185">Reference proteome</keyword>
<accession>A0A1I2VBJ5</accession>
<reference evidence="3" key="1">
    <citation type="submission" date="2016-10" db="EMBL/GenBank/DDBJ databases">
        <authorList>
            <person name="Varghese N."/>
            <person name="Submissions S."/>
        </authorList>
    </citation>
    <scope>NUCLEOTIDE SEQUENCE [LARGE SCALE GENOMIC DNA]</scope>
    <source>
        <strain evidence="3">DSM 17038</strain>
    </source>
</reference>
<evidence type="ECO:0000256" key="1">
    <source>
        <dbReference type="SAM" id="SignalP"/>
    </source>
</evidence>
<dbReference type="RefSeq" id="WP_092472105.1">
    <property type="nucleotide sequence ID" value="NZ_FOOX01000010.1"/>
</dbReference>
<dbReference type="OrthoDB" id="1809211at2"/>
<evidence type="ECO:0000313" key="2">
    <source>
        <dbReference type="EMBL" id="SFG84501.1"/>
    </source>
</evidence>
<feature type="chain" id="PRO_5011498591" description="DUF2680 domain-containing protein" evidence="1">
    <location>
        <begin position="26"/>
        <end position="155"/>
    </location>
</feature>
<evidence type="ECO:0000313" key="3">
    <source>
        <dbReference type="Proteomes" id="UP000199337"/>
    </source>
</evidence>
<proteinExistence type="predicted"/>
<dbReference type="AlphaFoldDB" id="A0A1I2VBJ5"/>
<name>A0A1I2VBJ5_9FIRM</name>
<keyword evidence="1" id="KW-0732">Signal</keyword>
<dbReference type="EMBL" id="FOOX01000010">
    <property type="protein sequence ID" value="SFG84501.1"/>
    <property type="molecule type" value="Genomic_DNA"/>
</dbReference>
<dbReference type="InterPro" id="IPR024485">
    <property type="entry name" value="DUF2680"/>
</dbReference>
<evidence type="ECO:0008006" key="4">
    <source>
        <dbReference type="Google" id="ProtNLM"/>
    </source>
</evidence>
<dbReference type="STRING" id="341036.SAMN05660649_02912"/>
<protein>
    <recommendedName>
        <fullName evidence="4">DUF2680 domain-containing protein</fullName>
    </recommendedName>
</protein>
<sequence>MKNLKKFIAVIAAVGVMGVAGAAFAATVKTPAEIVSDLTGKTVEDLYAERSDGKTFGTIADEAGKLDEFKAQMLEQKKAVLDQRVADGSLTQEQADQIYNNIQTNQAACAGTGAAGIGQKYGAGFGQGCGLGRGINRGQGAGIGAGGGMGYGNMR</sequence>
<dbReference type="Pfam" id="PF10925">
    <property type="entry name" value="DUF2680"/>
    <property type="match status" value="1"/>
</dbReference>
<dbReference type="Proteomes" id="UP000199337">
    <property type="component" value="Unassembled WGS sequence"/>
</dbReference>
<feature type="signal peptide" evidence="1">
    <location>
        <begin position="1"/>
        <end position="25"/>
    </location>
</feature>